<dbReference type="GO" id="GO:0032259">
    <property type="term" value="P:methylation"/>
    <property type="evidence" value="ECO:0007669"/>
    <property type="project" value="UniProtKB-KW"/>
</dbReference>
<evidence type="ECO:0000256" key="3">
    <source>
        <dbReference type="ARBA" id="ARBA00011890"/>
    </source>
</evidence>
<evidence type="ECO:0000313" key="13">
    <source>
        <dbReference type="Proteomes" id="UP000000844"/>
    </source>
</evidence>
<evidence type="ECO:0000256" key="7">
    <source>
        <dbReference type="ARBA" id="ARBA00022679"/>
    </source>
</evidence>
<evidence type="ECO:0000256" key="5">
    <source>
        <dbReference type="ARBA" id="ARBA00022490"/>
    </source>
</evidence>
<evidence type="ECO:0000256" key="6">
    <source>
        <dbReference type="ARBA" id="ARBA00022603"/>
    </source>
</evidence>
<dbReference type="STRING" id="446470.Snas_5415"/>
<evidence type="ECO:0000256" key="1">
    <source>
        <dbReference type="ARBA" id="ARBA00004496"/>
    </source>
</evidence>
<sequence>MRNAMVDGIVKWAKLSDATAAAMRKVERHRFVPAATLKEAYTDDTVVTRRDEAGIATSSASAPWLQGMMLDQLELRPGMTVLEIGAGTGVNAGYVTELVGPSGHVTTIDIQPDVAEDARTALALTGATNVEVICGDGEYGYPANAPYDRVIATAGAWDIPEHWVEQLKPDGLMVVPLRMNGLTRSVAFTRDEHGVWHSKSAVNCGFMPVRGDGEVIETNVQIAKDVVVRIDDGQDLDVEALKDAIADSGEVEWTGILIDAPLDLLDFYMADMDGFCRILAPPSIAERGLAEPMNGWGSMGAATPDAVGYLTKRYGPLHPKLYELGTCAYGPQAQAMVDELTKRVYAWDRARKSVTGVHIEIHPSGQGDTADALMTIDKRHSRVIVRPA</sequence>
<keyword evidence="13" id="KW-1185">Reference proteome</keyword>
<evidence type="ECO:0000256" key="10">
    <source>
        <dbReference type="ARBA" id="ARBA00031323"/>
    </source>
</evidence>
<dbReference type="GO" id="GO:0004719">
    <property type="term" value="F:protein-L-isoaspartate (D-aspartate) O-methyltransferase activity"/>
    <property type="evidence" value="ECO:0007669"/>
    <property type="project" value="UniProtKB-EC"/>
</dbReference>
<accession>D3PVS6</accession>
<dbReference type="Gene3D" id="3.40.50.150">
    <property type="entry name" value="Vaccinia Virus protein VP39"/>
    <property type="match status" value="1"/>
</dbReference>
<keyword evidence="5" id="KW-0963">Cytoplasm</keyword>
<comment type="similarity">
    <text evidence="2">Belongs to the methyltransferase superfamily. L-isoaspartyl/D-aspartyl protein methyltransferase family.</text>
</comment>
<keyword evidence="6 12" id="KW-0489">Methyltransferase</keyword>
<dbReference type="Proteomes" id="UP000000844">
    <property type="component" value="Chromosome"/>
</dbReference>
<dbReference type="InterPro" id="IPR027573">
    <property type="entry name" value="Methyltran_FxLD"/>
</dbReference>
<dbReference type="GO" id="GO:0005737">
    <property type="term" value="C:cytoplasm"/>
    <property type="evidence" value="ECO:0007669"/>
    <property type="project" value="UniProtKB-SubCell"/>
</dbReference>
<dbReference type="eggNOG" id="COG2518">
    <property type="taxonomic scope" value="Bacteria"/>
</dbReference>
<dbReference type="EC" id="2.1.1.77" evidence="3"/>
<evidence type="ECO:0000256" key="11">
    <source>
        <dbReference type="ARBA" id="ARBA00031350"/>
    </source>
</evidence>
<proteinExistence type="inferred from homology"/>
<dbReference type="AlphaFoldDB" id="D3PVS6"/>
<gene>
    <name evidence="12" type="ordered locus">Snas_5415</name>
</gene>
<evidence type="ECO:0000256" key="8">
    <source>
        <dbReference type="ARBA" id="ARBA00022691"/>
    </source>
</evidence>
<keyword evidence="7 12" id="KW-0808">Transferase</keyword>
<dbReference type="RefSeq" id="WP_013020618.1">
    <property type="nucleotide sequence ID" value="NC_013947.1"/>
</dbReference>
<dbReference type="NCBIfam" id="TIGR04364">
    <property type="entry name" value="methyltran_FxLD"/>
    <property type="match status" value="1"/>
</dbReference>
<keyword evidence="8" id="KW-0949">S-adenosyl-L-methionine</keyword>
<dbReference type="InterPro" id="IPR000682">
    <property type="entry name" value="PCMT"/>
</dbReference>
<evidence type="ECO:0000313" key="12">
    <source>
        <dbReference type="EMBL" id="ADD45047.1"/>
    </source>
</evidence>
<organism evidence="12 13">
    <name type="scientific">Stackebrandtia nassauensis (strain DSM 44728 / CIP 108903 / NRRL B-16338 / NBRC 102104 / LLR-40K-21)</name>
    <dbReference type="NCBI Taxonomy" id="446470"/>
    <lineage>
        <taxon>Bacteria</taxon>
        <taxon>Bacillati</taxon>
        <taxon>Actinomycetota</taxon>
        <taxon>Actinomycetes</taxon>
        <taxon>Glycomycetales</taxon>
        <taxon>Glycomycetaceae</taxon>
        <taxon>Stackebrandtia</taxon>
    </lineage>
</organism>
<dbReference type="HOGENOM" id="CLU_037629_2_0_11"/>
<dbReference type="PANTHER" id="PTHR11579">
    <property type="entry name" value="PROTEIN-L-ISOASPARTATE O-METHYLTRANSFERASE"/>
    <property type="match status" value="1"/>
</dbReference>
<dbReference type="Pfam" id="PF01135">
    <property type="entry name" value="PCMT"/>
    <property type="match status" value="1"/>
</dbReference>
<protein>
    <recommendedName>
        <fullName evidence="4">Protein-L-isoaspartate O-methyltransferase</fullName>
        <ecNumber evidence="3">2.1.1.77</ecNumber>
    </recommendedName>
    <alternativeName>
        <fullName evidence="11">L-isoaspartyl protein carboxyl methyltransferase</fullName>
    </alternativeName>
    <alternativeName>
        <fullName evidence="9">Protein L-isoaspartyl methyltransferase</fullName>
    </alternativeName>
    <alternativeName>
        <fullName evidence="10">Protein-beta-aspartate methyltransferase</fullName>
    </alternativeName>
</protein>
<dbReference type="InterPro" id="IPR029063">
    <property type="entry name" value="SAM-dependent_MTases_sf"/>
</dbReference>
<comment type="subcellular location">
    <subcellularLocation>
        <location evidence="1">Cytoplasm</location>
    </subcellularLocation>
</comment>
<reference evidence="12 13" key="1">
    <citation type="journal article" date="2009" name="Stand. Genomic Sci.">
        <title>Complete genome sequence of Stackebrandtia nassauensis type strain (LLR-40K-21).</title>
        <authorList>
            <person name="Munk C."/>
            <person name="Lapidus A."/>
            <person name="Copeland A."/>
            <person name="Jando M."/>
            <person name="Mayilraj S."/>
            <person name="Glavina Del Rio T."/>
            <person name="Nolan M."/>
            <person name="Chen F."/>
            <person name="Lucas S."/>
            <person name="Tice H."/>
            <person name="Cheng J.F."/>
            <person name="Han C."/>
            <person name="Detter J.C."/>
            <person name="Bruce D."/>
            <person name="Goodwin L."/>
            <person name="Chain P."/>
            <person name="Pitluck S."/>
            <person name="Goker M."/>
            <person name="Ovchinikova G."/>
            <person name="Pati A."/>
            <person name="Ivanova N."/>
            <person name="Mavromatis K."/>
            <person name="Chen A."/>
            <person name="Palaniappan K."/>
            <person name="Land M."/>
            <person name="Hauser L."/>
            <person name="Chang Y.J."/>
            <person name="Jeffries C.D."/>
            <person name="Bristow J."/>
            <person name="Eisen J.A."/>
            <person name="Markowitz V."/>
            <person name="Hugenholtz P."/>
            <person name="Kyrpides N.C."/>
            <person name="Klenk H.P."/>
        </authorList>
    </citation>
    <scope>NUCLEOTIDE SEQUENCE [LARGE SCALE GENOMIC DNA]</scope>
    <source>
        <strain evidence="13">DSM 44728 / CIP 108903 / NRRL B-16338 / NBRC 102104 / LLR-40K-21</strain>
    </source>
</reference>
<dbReference type="KEGG" id="sna:Snas_5415"/>
<evidence type="ECO:0000256" key="9">
    <source>
        <dbReference type="ARBA" id="ARBA00030757"/>
    </source>
</evidence>
<evidence type="ECO:0000256" key="2">
    <source>
        <dbReference type="ARBA" id="ARBA00005369"/>
    </source>
</evidence>
<dbReference type="SUPFAM" id="SSF53335">
    <property type="entry name" value="S-adenosyl-L-methionine-dependent methyltransferases"/>
    <property type="match status" value="1"/>
</dbReference>
<evidence type="ECO:0000256" key="4">
    <source>
        <dbReference type="ARBA" id="ARBA00013346"/>
    </source>
</evidence>
<dbReference type="EMBL" id="CP001778">
    <property type="protein sequence ID" value="ADD45047.1"/>
    <property type="molecule type" value="Genomic_DNA"/>
</dbReference>
<dbReference type="CDD" id="cd02440">
    <property type="entry name" value="AdoMet_MTases"/>
    <property type="match status" value="1"/>
</dbReference>
<dbReference type="PANTHER" id="PTHR11579:SF0">
    <property type="entry name" value="PROTEIN-L-ISOASPARTATE(D-ASPARTATE) O-METHYLTRANSFERASE"/>
    <property type="match status" value="1"/>
</dbReference>
<name>D3PVS6_STANL</name>